<evidence type="ECO:0000313" key="1">
    <source>
        <dbReference type="EMBL" id="CAI9948813.1"/>
    </source>
</evidence>
<organism evidence="1">
    <name type="scientific">Hexamita inflata</name>
    <dbReference type="NCBI Taxonomy" id="28002"/>
    <lineage>
        <taxon>Eukaryota</taxon>
        <taxon>Metamonada</taxon>
        <taxon>Diplomonadida</taxon>
        <taxon>Hexamitidae</taxon>
        <taxon>Hexamitinae</taxon>
        <taxon>Hexamita</taxon>
    </lineage>
</organism>
<gene>
    <name evidence="1" type="ORF">HINF_LOCUS36458</name>
    <name evidence="2" type="ORF">HINF_LOCUS56347</name>
</gene>
<keyword evidence="3" id="KW-1185">Reference proteome</keyword>
<dbReference type="EMBL" id="CATOUU010000791">
    <property type="protein sequence ID" value="CAI9948813.1"/>
    <property type="molecule type" value="Genomic_DNA"/>
</dbReference>
<sequence length="282" mass="31359">MSYNTIHQYQIKAYLTTFLLLLTIQYSNQICYNHIFYLTIPNQSVLDKRIFDNATSLNGNIILKYNTLESFIISNVTKSAAELLHNTSVLDKRIFDNVSAIYVAMSSLGSSSNLENYIISNFSKADANLKQNTTTLDQRIYNNATTLQQQITQLNALMLQMNQSIINTNQQTQQQQEVVANVTKYINCTSNRGYVLENGICVLSFCTVQGQTIQNGACKCFNNNFIVQASTNNCICNLSGENIDFGYQIDYNGCFCPTPTIQSGNLCVCPAGKTMDGGGMCA</sequence>
<evidence type="ECO:0000313" key="2">
    <source>
        <dbReference type="EMBL" id="CAL6073952.1"/>
    </source>
</evidence>
<accession>A0AA86Q368</accession>
<dbReference type="EMBL" id="CAXDID020000304">
    <property type="protein sequence ID" value="CAL6073952.1"/>
    <property type="molecule type" value="Genomic_DNA"/>
</dbReference>
<reference evidence="1" key="1">
    <citation type="submission" date="2023-06" db="EMBL/GenBank/DDBJ databases">
        <authorList>
            <person name="Kurt Z."/>
        </authorList>
    </citation>
    <scope>NUCLEOTIDE SEQUENCE</scope>
</reference>
<reference evidence="2 3" key="2">
    <citation type="submission" date="2024-07" db="EMBL/GenBank/DDBJ databases">
        <authorList>
            <person name="Akdeniz Z."/>
        </authorList>
    </citation>
    <scope>NUCLEOTIDE SEQUENCE [LARGE SCALE GENOMIC DNA]</scope>
</reference>
<dbReference type="AlphaFoldDB" id="A0AA86Q368"/>
<evidence type="ECO:0000313" key="3">
    <source>
        <dbReference type="Proteomes" id="UP001642409"/>
    </source>
</evidence>
<protein>
    <submittedName>
        <fullName evidence="2">Hypothetical_protein</fullName>
    </submittedName>
</protein>
<dbReference type="Proteomes" id="UP001642409">
    <property type="component" value="Unassembled WGS sequence"/>
</dbReference>
<name>A0AA86Q368_9EUKA</name>
<proteinExistence type="predicted"/>
<comment type="caution">
    <text evidence="1">The sequence shown here is derived from an EMBL/GenBank/DDBJ whole genome shotgun (WGS) entry which is preliminary data.</text>
</comment>